<keyword evidence="5" id="KW-0597">Phosphoprotein</keyword>
<evidence type="ECO:0000256" key="6">
    <source>
        <dbReference type="ARBA" id="ARBA00022679"/>
    </source>
</evidence>
<keyword evidence="14" id="KW-1185">Reference proteome</keyword>
<dbReference type="CDD" id="cd00082">
    <property type="entry name" value="HisKA"/>
    <property type="match status" value="1"/>
</dbReference>
<evidence type="ECO:0000313" key="14">
    <source>
        <dbReference type="Proteomes" id="UP000244052"/>
    </source>
</evidence>
<dbReference type="Pfam" id="PF00512">
    <property type="entry name" value="HisKA"/>
    <property type="match status" value="1"/>
</dbReference>
<accession>A0A2T5PP02</accession>
<dbReference type="Gene3D" id="3.30.450.170">
    <property type="entry name" value="Two-component histidine kinase, sensor domain"/>
    <property type="match status" value="1"/>
</dbReference>
<evidence type="ECO:0000256" key="4">
    <source>
        <dbReference type="ARBA" id="ARBA00022475"/>
    </source>
</evidence>
<dbReference type="PROSITE" id="PS50109">
    <property type="entry name" value="HIS_KIN"/>
    <property type="match status" value="1"/>
</dbReference>
<dbReference type="InterPro" id="IPR038428">
    <property type="entry name" value="HK_sensor_dom_sf"/>
</dbReference>
<dbReference type="PROSITE" id="PS50885">
    <property type="entry name" value="HAMP"/>
    <property type="match status" value="1"/>
</dbReference>
<proteinExistence type="predicted"/>
<keyword evidence="7" id="KW-0547">Nucleotide-binding</keyword>
<dbReference type="PRINTS" id="PR00344">
    <property type="entry name" value="BCTRLSENSOR"/>
</dbReference>
<evidence type="ECO:0000256" key="5">
    <source>
        <dbReference type="ARBA" id="ARBA00022553"/>
    </source>
</evidence>
<dbReference type="InterPro" id="IPR036097">
    <property type="entry name" value="HisK_dim/P_sf"/>
</dbReference>
<dbReference type="EC" id="2.7.13.3" evidence="3"/>
<dbReference type="SUPFAM" id="SSF47384">
    <property type="entry name" value="Homodimeric domain of signal transducing histidine kinase"/>
    <property type="match status" value="1"/>
</dbReference>
<dbReference type="Pfam" id="PF02518">
    <property type="entry name" value="HATPase_c"/>
    <property type="match status" value="1"/>
</dbReference>
<evidence type="ECO:0000256" key="2">
    <source>
        <dbReference type="ARBA" id="ARBA00004651"/>
    </source>
</evidence>
<dbReference type="SMART" id="SM00387">
    <property type="entry name" value="HATPase_c"/>
    <property type="match status" value="1"/>
</dbReference>
<feature type="domain" description="HAMP" evidence="12">
    <location>
        <begin position="176"/>
        <end position="231"/>
    </location>
</feature>
<evidence type="ECO:0000259" key="12">
    <source>
        <dbReference type="PROSITE" id="PS50885"/>
    </source>
</evidence>
<keyword evidence="8 13" id="KW-0418">Kinase</keyword>
<dbReference type="InterPro" id="IPR003594">
    <property type="entry name" value="HATPase_dom"/>
</dbReference>
<dbReference type="InterPro" id="IPR050980">
    <property type="entry name" value="2C_sensor_his_kinase"/>
</dbReference>
<dbReference type="InterPro" id="IPR031930">
    <property type="entry name" value="HK_sensor"/>
</dbReference>
<name>A0A2T5PP02_ECTOL</name>
<dbReference type="Pfam" id="PF16750">
    <property type="entry name" value="HK_sensor"/>
    <property type="match status" value="1"/>
</dbReference>
<evidence type="ECO:0000313" key="13">
    <source>
        <dbReference type="EMBL" id="PTU79479.1"/>
    </source>
</evidence>
<keyword evidence="6" id="KW-0808">Transferase</keyword>
<sequence>MSLPGRHSLLWRLAGALALFCLLLVSLHVDVGRELIEATSYLPEPTRQTLKGYAREAETAWQEEGSSGVDAFLRQLQEREQIWAVVVDAHKRSLSSRPLSAEQAQRLDFVRKLDFSVGRPGATPTFYIPFNAGEARLVMELPQRLNPRRYNMLWEALLQRVLPAVLAVLVALLLYRLLIAPLAILRRQAAALSAGDLSARLGAQVTGRRDELGELARTFDHMAERLDGTVAFQRQLLRDLSHELRTPLARLRVAGESEQDGEALRQRLAREVEEMEKLVGDALELVWLDTERPSLPLEEVDIVRLWDVLRENAGFETGWPIERMPCELPVGCRVRGNLNGLAQALENILRNAIRHSPHGGLVRLAGWQEGDHWLLWVEDQGPGVAENELETIFRPFTRLSTARPGGDGFGLGLAIARSMIETQGGRVWAENGRHGLRVSLRMPVA</sequence>
<dbReference type="PANTHER" id="PTHR44936">
    <property type="entry name" value="SENSOR PROTEIN CREC"/>
    <property type="match status" value="1"/>
</dbReference>
<comment type="caution">
    <text evidence="13">The sequence shown here is derived from an EMBL/GenBank/DDBJ whole genome shotgun (WGS) entry which is preliminary data.</text>
</comment>
<dbReference type="Pfam" id="PF00672">
    <property type="entry name" value="HAMP"/>
    <property type="match status" value="1"/>
</dbReference>
<dbReference type="SMART" id="SM00304">
    <property type="entry name" value="HAMP"/>
    <property type="match status" value="1"/>
</dbReference>
<dbReference type="GO" id="GO:0005886">
    <property type="term" value="C:plasma membrane"/>
    <property type="evidence" value="ECO:0007669"/>
    <property type="project" value="UniProtKB-SubCell"/>
</dbReference>
<feature type="domain" description="Histidine kinase" evidence="11">
    <location>
        <begin position="239"/>
        <end position="445"/>
    </location>
</feature>
<keyword evidence="4" id="KW-1003">Cell membrane</keyword>
<comment type="catalytic activity">
    <reaction evidence="1">
        <text>ATP + protein L-histidine = ADP + protein N-phospho-L-histidine.</text>
        <dbReference type="EC" id="2.7.13.3"/>
    </reaction>
</comment>
<organism evidence="13 14">
    <name type="scientific">Ectopseudomonas oleovorans</name>
    <name type="common">Pseudomonas oleovorans</name>
    <dbReference type="NCBI Taxonomy" id="301"/>
    <lineage>
        <taxon>Bacteria</taxon>
        <taxon>Pseudomonadati</taxon>
        <taxon>Pseudomonadota</taxon>
        <taxon>Gammaproteobacteria</taxon>
        <taxon>Pseudomonadales</taxon>
        <taxon>Pseudomonadaceae</taxon>
        <taxon>Ectopseudomonas</taxon>
    </lineage>
</organism>
<dbReference type="GO" id="GO:0005524">
    <property type="term" value="F:ATP binding"/>
    <property type="evidence" value="ECO:0007669"/>
    <property type="project" value="UniProtKB-KW"/>
</dbReference>
<dbReference type="SUPFAM" id="SSF158472">
    <property type="entry name" value="HAMP domain-like"/>
    <property type="match status" value="1"/>
</dbReference>
<evidence type="ECO:0000256" key="10">
    <source>
        <dbReference type="SAM" id="Phobius"/>
    </source>
</evidence>
<dbReference type="InterPro" id="IPR004358">
    <property type="entry name" value="Sig_transdc_His_kin-like_C"/>
</dbReference>
<gene>
    <name evidence="13" type="ORF">DBO86_08495</name>
</gene>
<reference evidence="13 14" key="1">
    <citation type="submission" date="2018-04" db="EMBL/GenBank/DDBJ databases">
        <title>Pseudomonas sp. nov., isolated from mangrove soil.</title>
        <authorList>
            <person name="Chen C."/>
        </authorList>
    </citation>
    <scope>NUCLEOTIDE SEQUENCE [LARGE SCALE GENOMIC DNA]</scope>
    <source>
        <strain evidence="13 14">JCM 14246</strain>
    </source>
</reference>
<dbReference type="Proteomes" id="UP000244052">
    <property type="component" value="Unassembled WGS sequence"/>
</dbReference>
<dbReference type="Gene3D" id="1.10.287.130">
    <property type="match status" value="1"/>
</dbReference>
<dbReference type="InterPro" id="IPR003661">
    <property type="entry name" value="HisK_dim/P_dom"/>
</dbReference>
<dbReference type="EMBL" id="QASO01000043">
    <property type="protein sequence ID" value="PTU79479.1"/>
    <property type="molecule type" value="Genomic_DNA"/>
</dbReference>
<keyword evidence="10" id="KW-0812">Transmembrane</keyword>
<dbReference type="Gene3D" id="3.30.565.10">
    <property type="entry name" value="Histidine kinase-like ATPase, C-terminal domain"/>
    <property type="match status" value="1"/>
</dbReference>
<dbReference type="InterPro" id="IPR036890">
    <property type="entry name" value="HATPase_C_sf"/>
</dbReference>
<dbReference type="RefSeq" id="WP_108233462.1">
    <property type="nucleotide sequence ID" value="NZ_QASO01000043.1"/>
</dbReference>
<dbReference type="SMART" id="SM00388">
    <property type="entry name" value="HisKA"/>
    <property type="match status" value="1"/>
</dbReference>
<comment type="subcellular location">
    <subcellularLocation>
        <location evidence="2">Cell membrane</location>
        <topology evidence="2">Multi-pass membrane protein</topology>
    </subcellularLocation>
</comment>
<evidence type="ECO:0000256" key="3">
    <source>
        <dbReference type="ARBA" id="ARBA00012438"/>
    </source>
</evidence>
<evidence type="ECO:0000256" key="1">
    <source>
        <dbReference type="ARBA" id="ARBA00000085"/>
    </source>
</evidence>
<dbReference type="CDD" id="cd06225">
    <property type="entry name" value="HAMP"/>
    <property type="match status" value="1"/>
</dbReference>
<dbReference type="PANTHER" id="PTHR44936:SF10">
    <property type="entry name" value="SENSOR PROTEIN RSTB"/>
    <property type="match status" value="1"/>
</dbReference>
<protein>
    <recommendedName>
        <fullName evidence="3">histidine kinase</fullName>
        <ecNumber evidence="3">2.7.13.3</ecNumber>
    </recommendedName>
</protein>
<dbReference type="SUPFAM" id="SSF55874">
    <property type="entry name" value="ATPase domain of HSP90 chaperone/DNA topoisomerase II/histidine kinase"/>
    <property type="match status" value="1"/>
</dbReference>
<feature type="transmembrane region" description="Helical" evidence="10">
    <location>
        <begin position="157"/>
        <end position="178"/>
    </location>
</feature>
<keyword evidence="10" id="KW-0472">Membrane</keyword>
<keyword evidence="10" id="KW-1133">Transmembrane helix</keyword>
<keyword evidence="9" id="KW-0067">ATP-binding</keyword>
<evidence type="ECO:0000256" key="8">
    <source>
        <dbReference type="ARBA" id="ARBA00022777"/>
    </source>
</evidence>
<evidence type="ECO:0000256" key="7">
    <source>
        <dbReference type="ARBA" id="ARBA00022741"/>
    </source>
</evidence>
<dbReference type="GO" id="GO:0000155">
    <property type="term" value="F:phosphorelay sensor kinase activity"/>
    <property type="evidence" value="ECO:0007669"/>
    <property type="project" value="InterPro"/>
</dbReference>
<dbReference type="InterPro" id="IPR003660">
    <property type="entry name" value="HAMP_dom"/>
</dbReference>
<dbReference type="Gene3D" id="1.10.8.500">
    <property type="entry name" value="HAMP domain in histidine kinase"/>
    <property type="match status" value="1"/>
</dbReference>
<dbReference type="AlphaFoldDB" id="A0A2T5PP02"/>
<evidence type="ECO:0000259" key="11">
    <source>
        <dbReference type="PROSITE" id="PS50109"/>
    </source>
</evidence>
<dbReference type="InterPro" id="IPR005467">
    <property type="entry name" value="His_kinase_dom"/>
</dbReference>
<evidence type="ECO:0000256" key="9">
    <source>
        <dbReference type="ARBA" id="ARBA00022840"/>
    </source>
</evidence>